<sequence>ALRSILPSLPEDAKLTKIETLRFARNYIWALSETLRLVNQNRAAVPAPSSPGSASSEWDSPYWTPADAHIYVNETQEPNPVHVYFESLCEENGLRNTFQY</sequence>
<dbReference type="InterPro" id="IPR050359">
    <property type="entry name" value="bHLH_transcription_factors"/>
</dbReference>
<dbReference type="GO" id="GO:0000981">
    <property type="term" value="F:DNA-binding transcription factor activity, RNA polymerase II-specific"/>
    <property type="evidence" value="ECO:0007669"/>
    <property type="project" value="TreeGrafter"/>
</dbReference>
<reference evidence="4" key="1">
    <citation type="submission" date="2016-05" db="EMBL/GenBank/DDBJ databases">
        <authorList>
            <person name="Lavstsen T."/>
            <person name="Jespersen J.S."/>
        </authorList>
    </citation>
    <scope>NUCLEOTIDE SEQUENCE</scope>
    <source>
        <tissue evidence="4">Brain</tissue>
    </source>
</reference>
<gene>
    <name evidence="4" type="primary">NEUROG3</name>
</gene>
<evidence type="ECO:0000259" key="3">
    <source>
        <dbReference type="PROSITE" id="PS50888"/>
    </source>
</evidence>
<dbReference type="GO" id="GO:0005634">
    <property type="term" value="C:nucleus"/>
    <property type="evidence" value="ECO:0007669"/>
    <property type="project" value="TreeGrafter"/>
</dbReference>
<keyword evidence="2" id="KW-0804">Transcription</keyword>
<dbReference type="PANTHER" id="PTHR19290:SF163">
    <property type="entry name" value="BASIC HELIX-LOOP-HELIX NEURAL TRANSCRIPTION FACTOR TAP"/>
    <property type="match status" value="1"/>
</dbReference>
<dbReference type="Pfam" id="PF00010">
    <property type="entry name" value="HLH"/>
    <property type="match status" value="1"/>
</dbReference>
<dbReference type="EMBL" id="HADY01008291">
    <property type="protein sequence ID" value="SBP46776.1"/>
    <property type="molecule type" value="Transcribed_RNA"/>
</dbReference>
<feature type="non-terminal residue" evidence="4">
    <location>
        <position position="1"/>
    </location>
</feature>
<dbReference type="InterPro" id="IPR036638">
    <property type="entry name" value="HLH_DNA-bd_sf"/>
</dbReference>
<evidence type="ECO:0000256" key="1">
    <source>
        <dbReference type="ARBA" id="ARBA00023015"/>
    </source>
</evidence>
<accession>A0A1A7ZWW3</accession>
<dbReference type="GO" id="GO:0045944">
    <property type="term" value="P:positive regulation of transcription by RNA polymerase II"/>
    <property type="evidence" value="ECO:0007669"/>
    <property type="project" value="TreeGrafter"/>
</dbReference>
<dbReference type="GO" id="GO:0007423">
    <property type="term" value="P:sensory organ development"/>
    <property type="evidence" value="ECO:0007669"/>
    <property type="project" value="TreeGrafter"/>
</dbReference>
<dbReference type="SUPFAM" id="SSF47459">
    <property type="entry name" value="HLH, helix-loop-helix DNA-binding domain"/>
    <property type="match status" value="1"/>
</dbReference>
<evidence type="ECO:0000313" key="4">
    <source>
        <dbReference type="EMBL" id="SBP46776.1"/>
    </source>
</evidence>
<dbReference type="Gene3D" id="4.10.280.10">
    <property type="entry name" value="Helix-loop-helix DNA-binding domain"/>
    <property type="match status" value="1"/>
</dbReference>
<reference evidence="4" key="2">
    <citation type="submission" date="2016-06" db="EMBL/GenBank/DDBJ databases">
        <title>The genome of a short-lived fish provides insights into sex chromosome evolution and the genetic control of aging.</title>
        <authorList>
            <person name="Reichwald K."/>
            <person name="Felder M."/>
            <person name="Petzold A."/>
            <person name="Koch P."/>
            <person name="Groth M."/>
            <person name="Platzer M."/>
        </authorList>
    </citation>
    <scope>NUCLEOTIDE SEQUENCE</scope>
    <source>
        <tissue evidence="4">Brain</tissue>
    </source>
</reference>
<feature type="domain" description="BHLH" evidence="3">
    <location>
        <begin position="1"/>
        <end position="31"/>
    </location>
</feature>
<organism evidence="4">
    <name type="scientific">Nothobranchius furzeri</name>
    <name type="common">Turquoise killifish</name>
    <dbReference type="NCBI Taxonomy" id="105023"/>
    <lineage>
        <taxon>Eukaryota</taxon>
        <taxon>Metazoa</taxon>
        <taxon>Chordata</taxon>
        <taxon>Craniata</taxon>
        <taxon>Vertebrata</taxon>
        <taxon>Euteleostomi</taxon>
        <taxon>Actinopterygii</taxon>
        <taxon>Neopterygii</taxon>
        <taxon>Teleostei</taxon>
        <taxon>Neoteleostei</taxon>
        <taxon>Acanthomorphata</taxon>
        <taxon>Ovalentaria</taxon>
        <taxon>Atherinomorphae</taxon>
        <taxon>Cyprinodontiformes</taxon>
        <taxon>Nothobranchiidae</taxon>
        <taxon>Nothobranchius</taxon>
    </lineage>
</organism>
<name>A0A1A7ZWW3_NOTFU</name>
<dbReference type="PROSITE" id="PS50888">
    <property type="entry name" value="BHLH"/>
    <property type="match status" value="1"/>
</dbReference>
<dbReference type="GO" id="GO:0046983">
    <property type="term" value="F:protein dimerization activity"/>
    <property type="evidence" value="ECO:0007669"/>
    <property type="project" value="InterPro"/>
</dbReference>
<dbReference type="GO" id="GO:0061564">
    <property type="term" value="P:axon development"/>
    <property type="evidence" value="ECO:0007669"/>
    <property type="project" value="TreeGrafter"/>
</dbReference>
<dbReference type="AlphaFoldDB" id="A0A1A7ZWW3"/>
<dbReference type="GO" id="GO:0070888">
    <property type="term" value="F:E-box binding"/>
    <property type="evidence" value="ECO:0007669"/>
    <property type="project" value="TreeGrafter"/>
</dbReference>
<dbReference type="PANTHER" id="PTHR19290">
    <property type="entry name" value="BASIC HELIX-LOOP-HELIX PROTEIN NEUROGENIN-RELATED"/>
    <property type="match status" value="1"/>
</dbReference>
<dbReference type="InterPro" id="IPR011598">
    <property type="entry name" value="bHLH_dom"/>
</dbReference>
<protein>
    <submittedName>
        <fullName evidence="4">Neurogenin 3</fullName>
    </submittedName>
</protein>
<evidence type="ECO:0000256" key="2">
    <source>
        <dbReference type="ARBA" id="ARBA00023163"/>
    </source>
</evidence>
<proteinExistence type="predicted"/>
<keyword evidence="1" id="KW-0805">Transcription regulation</keyword>